<evidence type="ECO:0000313" key="2">
    <source>
        <dbReference type="Proteomes" id="UP000053660"/>
    </source>
</evidence>
<dbReference type="EMBL" id="KN549475">
    <property type="protein sequence ID" value="KHJ97308.1"/>
    <property type="molecule type" value="Genomic_DNA"/>
</dbReference>
<dbReference type="AlphaFoldDB" id="A0A0B1TIC5"/>
<protein>
    <recommendedName>
        <fullName evidence="3">39S ribosomal protein L38, mitochondrial</fullName>
    </recommendedName>
</protein>
<accession>A0A0B1TIC5</accession>
<evidence type="ECO:0008006" key="3">
    <source>
        <dbReference type="Google" id="ProtNLM"/>
    </source>
</evidence>
<proteinExistence type="predicted"/>
<organism evidence="1 2">
    <name type="scientific">Oesophagostomum dentatum</name>
    <name type="common">Nodular worm</name>
    <dbReference type="NCBI Taxonomy" id="61180"/>
    <lineage>
        <taxon>Eukaryota</taxon>
        <taxon>Metazoa</taxon>
        <taxon>Ecdysozoa</taxon>
        <taxon>Nematoda</taxon>
        <taxon>Chromadorea</taxon>
        <taxon>Rhabditida</taxon>
        <taxon>Rhabditina</taxon>
        <taxon>Rhabditomorpha</taxon>
        <taxon>Strongyloidea</taxon>
        <taxon>Strongylidae</taxon>
        <taxon>Oesophagostomum</taxon>
    </lineage>
</organism>
<evidence type="ECO:0000313" key="1">
    <source>
        <dbReference type="EMBL" id="KHJ97308.1"/>
    </source>
</evidence>
<gene>
    <name evidence="1" type="ORF">OESDEN_02717</name>
</gene>
<dbReference type="OrthoDB" id="2153661at2759"/>
<name>A0A0B1TIC5_OESDE</name>
<dbReference type="Proteomes" id="UP000053660">
    <property type="component" value="Unassembled WGS sequence"/>
</dbReference>
<sequence length="67" mass="8260">MYRDPKDVEQELLEERLKRAQLSDYREPKWIDPNYNENKKNLPAWQHRRLIARNGKYRALYDNVVKS</sequence>
<keyword evidence="2" id="KW-1185">Reference proteome</keyword>
<reference evidence="1 2" key="1">
    <citation type="submission" date="2014-03" db="EMBL/GenBank/DDBJ databases">
        <title>Draft genome of the hookworm Oesophagostomum dentatum.</title>
        <authorList>
            <person name="Mitreva M."/>
        </authorList>
    </citation>
    <scope>NUCLEOTIDE SEQUENCE [LARGE SCALE GENOMIC DNA]</scope>
    <source>
        <strain evidence="1 2">OD-Hann</strain>
    </source>
</reference>